<dbReference type="InterPro" id="IPR015422">
    <property type="entry name" value="PyrdxlP-dep_Trfase_small"/>
</dbReference>
<dbReference type="Proteomes" id="UP000177124">
    <property type="component" value="Unassembled WGS sequence"/>
</dbReference>
<dbReference type="GO" id="GO:0031071">
    <property type="term" value="F:cysteine desulfurase activity"/>
    <property type="evidence" value="ECO:0007669"/>
    <property type="project" value="UniProtKB-EC"/>
</dbReference>
<evidence type="ECO:0000256" key="7">
    <source>
        <dbReference type="RuleBase" id="RU004504"/>
    </source>
</evidence>
<keyword evidence="5" id="KW-0663">Pyridoxal phosphate</keyword>
<evidence type="ECO:0000256" key="2">
    <source>
        <dbReference type="ARBA" id="ARBA00010447"/>
    </source>
</evidence>
<dbReference type="SUPFAM" id="SSF53383">
    <property type="entry name" value="PLP-dependent transferases"/>
    <property type="match status" value="1"/>
</dbReference>
<keyword evidence="4" id="KW-0808">Transferase</keyword>
<proteinExistence type="inferred from homology"/>
<dbReference type="Gene3D" id="3.90.1150.10">
    <property type="entry name" value="Aspartate Aminotransferase, domain 1"/>
    <property type="match status" value="1"/>
</dbReference>
<dbReference type="Gene3D" id="3.40.640.10">
    <property type="entry name" value="Type I PLP-dependent aspartate aminotransferase-like (Major domain)"/>
    <property type="match status" value="2"/>
</dbReference>
<dbReference type="InterPro" id="IPR010970">
    <property type="entry name" value="Cys_dSase_SufS"/>
</dbReference>
<comment type="caution">
    <text evidence="10">The sequence shown here is derived from an EMBL/GenBank/DDBJ whole genome shotgun (WGS) entry which is preliminary data.</text>
</comment>
<dbReference type="AlphaFoldDB" id="A0A1F5GFM3"/>
<dbReference type="EMBL" id="MFBF01000039">
    <property type="protein sequence ID" value="OGD90654.1"/>
    <property type="molecule type" value="Genomic_DNA"/>
</dbReference>
<name>A0A1F5GFM3_9BACT</name>
<dbReference type="InterPro" id="IPR015421">
    <property type="entry name" value="PyrdxlP-dep_Trfase_major"/>
</dbReference>
<comment type="cofactor">
    <cofactor evidence="1 7">
        <name>pyridoxal 5'-phosphate</name>
        <dbReference type="ChEBI" id="CHEBI:597326"/>
    </cofactor>
</comment>
<dbReference type="PANTHER" id="PTHR43586">
    <property type="entry name" value="CYSTEINE DESULFURASE"/>
    <property type="match status" value="1"/>
</dbReference>
<evidence type="ECO:0000256" key="4">
    <source>
        <dbReference type="ARBA" id="ARBA00022679"/>
    </source>
</evidence>
<evidence type="ECO:0000313" key="10">
    <source>
        <dbReference type="EMBL" id="OGD90654.1"/>
    </source>
</evidence>
<dbReference type="CDD" id="cd06453">
    <property type="entry name" value="SufS_like"/>
    <property type="match status" value="1"/>
</dbReference>
<evidence type="ECO:0000256" key="3">
    <source>
        <dbReference type="ARBA" id="ARBA00012239"/>
    </source>
</evidence>
<feature type="region of interest" description="Disordered" evidence="8">
    <location>
        <begin position="474"/>
        <end position="495"/>
    </location>
</feature>
<comment type="similarity">
    <text evidence="2">Belongs to the class-V pyridoxal-phosphate-dependent aminotransferase family. Csd subfamily.</text>
</comment>
<dbReference type="InterPro" id="IPR015424">
    <property type="entry name" value="PyrdxlP-dep_Trfase"/>
</dbReference>
<sequence length="495" mass="54562">MKKPLAYLDNASTTQKPQAVIDAIVDAYTNHYANIHRGVYDLSVEATDLYEGVRAKVAKFIGAKSEKEVIFTKNTTESINLLSYCQGRTLQSGDEILLTQMEHHSNIVPWQMLNERVKTKSIYSSSGTEGRIEKSFDPELKTEEFSTSSNNKKVKIKYIPIDNEGRLDLSTLDKLVTKRTRIVSITLMSNVLGTINPIKEIVSRVRSLGSKAIIIVDAAQAVGHMKIDVSDLGCDFLAFSAHKMYGPSGVGVLWGRRELLEQMPPFMGGGDMILSVDFEKTIFNDLPWKFEAGTPSIADVIAFGEAISFIEKIGSENIRKHETGLTRYAWNLLKADPVVKLYGPEPRRGPSSSRGAVIAFNVDPSASHSTLRDKPSGSDSKSSGQVPIHPHDVASILSDEGVAIRSGHHCAQPLMSVLGIDPPATPEQAQDLRWRTGAACRVSFGVYNTKEDVDRLIEGIEKVKKVFKFTKRSGSSRQSSNNILRAREASREVPI</sequence>
<evidence type="ECO:0000256" key="5">
    <source>
        <dbReference type="ARBA" id="ARBA00022898"/>
    </source>
</evidence>
<organism evidence="10 11">
    <name type="scientific">Candidatus Curtissbacteria bacterium RIFCSPHIGHO2_02_FULL_42_15</name>
    <dbReference type="NCBI Taxonomy" id="1797716"/>
    <lineage>
        <taxon>Bacteria</taxon>
        <taxon>Candidatus Curtissiibacteriota</taxon>
    </lineage>
</organism>
<dbReference type="GO" id="GO:0006534">
    <property type="term" value="P:cysteine metabolic process"/>
    <property type="evidence" value="ECO:0007669"/>
    <property type="project" value="InterPro"/>
</dbReference>
<evidence type="ECO:0000256" key="8">
    <source>
        <dbReference type="SAM" id="MobiDB-lite"/>
    </source>
</evidence>
<comment type="catalytic activity">
    <reaction evidence="6">
        <text>(sulfur carrier)-H + L-cysteine = (sulfur carrier)-SH + L-alanine</text>
        <dbReference type="Rhea" id="RHEA:43892"/>
        <dbReference type="Rhea" id="RHEA-COMP:14737"/>
        <dbReference type="Rhea" id="RHEA-COMP:14739"/>
        <dbReference type="ChEBI" id="CHEBI:29917"/>
        <dbReference type="ChEBI" id="CHEBI:35235"/>
        <dbReference type="ChEBI" id="CHEBI:57972"/>
        <dbReference type="ChEBI" id="CHEBI:64428"/>
        <dbReference type="EC" id="2.8.1.7"/>
    </reaction>
</comment>
<feature type="domain" description="Aminotransferase class V" evidence="9">
    <location>
        <begin position="150"/>
        <end position="368"/>
    </location>
</feature>
<evidence type="ECO:0000259" key="9">
    <source>
        <dbReference type="Pfam" id="PF00266"/>
    </source>
</evidence>
<dbReference type="PROSITE" id="PS00595">
    <property type="entry name" value="AA_TRANSFER_CLASS_5"/>
    <property type="match status" value="1"/>
</dbReference>
<feature type="compositionally biased region" description="Polar residues" evidence="8">
    <location>
        <begin position="474"/>
        <end position="483"/>
    </location>
</feature>
<gene>
    <name evidence="10" type="ORF">A3D07_01630</name>
</gene>
<feature type="region of interest" description="Disordered" evidence="8">
    <location>
        <begin position="365"/>
        <end position="389"/>
    </location>
</feature>
<dbReference type="Pfam" id="PF00266">
    <property type="entry name" value="Aminotran_5"/>
    <property type="match status" value="3"/>
</dbReference>
<dbReference type="PANTHER" id="PTHR43586:SF8">
    <property type="entry name" value="CYSTEINE DESULFURASE 1, CHLOROPLASTIC"/>
    <property type="match status" value="1"/>
</dbReference>
<feature type="domain" description="Aminotransferase class V" evidence="9">
    <location>
        <begin position="388"/>
        <end position="456"/>
    </location>
</feature>
<feature type="compositionally biased region" description="Basic and acidic residues" evidence="8">
    <location>
        <begin position="485"/>
        <end position="495"/>
    </location>
</feature>
<evidence type="ECO:0000256" key="6">
    <source>
        <dbReference type="ARBA" id="ARBA00050776"/>
    </source>
</evidence>
<dbReference type="InterPro" id="IPR020578">
    <property type="entry name" value="Aminotrans_V_PyrdxlP_BS"/>
</dbReference>
<evidence type="ECO:0000256" key="1">
    <source>
        <dbReference type="ARBA" id="ARBA00001933"/>
    </source>
</evidence>
<accession>A0A1F5GFM3</accession>
<feature type="domain" description="Aminotransferase class V" evidence="9">
    <location>
        <begin position="7"/>
        <end position="121"/>
    </location>
</feature>
<dbReference type="InterPro" id="IPR000192">
    <property type="entry name" value="Aminotrans_V_dom"/>
</dbReference>
<reference evidence="10 11" key="1">
    <citation type="journal article" date="2016" name="Nat. Commun.">
        <title>Thousands of microbial genomes shed light on interconnected biogeochemical processes in an aquifer system.</title>
        <authorList>
            <person name="Anantharaman K."/>
            <person name="Brown C.T."/>
            <person name="Hug L.A."/>
            <person name="Sharon I."/>
            <person name="Castelle C.J."/>
            <person name="Probst A.J."/>
            <person name="Thomas B.C."/>
            <person name="Singh A."/>
            <person name="Wilkins M.J."/>
            <person name="Karaoz U."/>
            <person name="Brodie E.L."/>
            <person name="Williams K.H."/>
            <person name="Hubbard S.S."/>
            <person name="Banfield J.F."/>
        </authorList>
    </citation>
    <scope>NUCLEOTIDE SEQUENCE [LARGE SCALE GENOMIC DNA]</scope>
</reference>
<dbReference type="STRING" id="1797716.A3D07_01630"/>
<protein>
    <recommendedName>
        <fullName evidence="3">cysteine desulfurase</fullName>
        <ecNumber evidence="3">2.8.1.7</ecNumber>
    </recommendedName>
</protein>
<dbReference type="EC" id="2.8.1.7" evidence="3"/>
<dbReference type="GO" id="GO:0030170">
    <property type="term" value="F:pyridoxal phosphate binding"/>
    <property type="evidence" value="ECO:0007669"/>
    <property type="project" value="InterPro"/>
</dbReference>
<evidence type="ECO:0000313" key="11">
    <source>
        <dbReference type="Proteomes" id="UP000177124"/>
    </source>
</evidence>